<dbReference type="AlphaFoldDB" id="A0A645D6X9"/>
<dbReference type="Pfam" id="PF11363">
    <property type="entry name" value="DUF3164"/>
    <property type="match status" value="1"/>
</dbReference>
<protein>
    <recommendedName>
        <fullName evidence="3">Sulfate transporter</fullName>
    </recommendedName>
</protein>
<feature type="coiled-coil region" evidence="1">
    <location>
        <begin position="35"/>
        <end position="62"/>
    </location>
</feature>
<sequence length="204" mass="23326">MKKDIDGKIHYENSRGAWVPEDSIKPLDLLREQVVENIHGKIKKLRHEMIKAKQEIIEEIQEFRGIAAEEYGVVLGSEKGNLQMTSFDGSVRIMLAINDSLTFTEGIATAQELINQCVSDWSKGGNQNLRLMVDEAFRLDQSGNMDVKRILGLRRLNISDERWVKAMDIISDSLKVHSSKQYFRVHERDNSGSYRMVDLDIGTM</sequence>
<dbReference type="EMBL" id="VSSQ01033490">
    <property type="protein sequence ID" value="MPM85104.1"/>
    <property type="molecule type" value="Genomic_DNA"/>
</dbReference>
<evidence type="ECO:0000256" key="1">
    <source>
        <dbReference type="SAM" id="Coils"/>
    </source>
</evidence>
<proteinExistence type="predicted"/>
<accession>A0A645D6X9</accession>
<evidence type="ECO:0008006" key="3">
    <source>
        <dbReference type="Google" id="ProtNLM"/>
    </source>
</evidence>
<evidence type="ECO:0000313" key="2">
    <source>
        <dbReference type="EMBL" id="MPM85104.1"/>
    </source>
</evidence>
<name>A0A645D6X9_9ZZZZ</name>
<keyword evidence="1" id="KW-0175">Coiled coil</keyword>
<reference evidence="2" key="1">
    <citation type="submission" date="2019-08" db="EMBL/GenBank/DDBJ databases">
        <authorList>
            <person name="Kucharzyk K."/>
            <person name="Murdoch R.W."/>
            <person name="Higgins S."/>
            <person name="Loffler F."/>
        </authorList>
    </citation>
    <scope>NUCLEOTIDE SEQUENCE</scope>
</reference>
<dbReference type="InterPro" id="IPR021505">
    <property type="entry name" value="Phage_B3_Orf6"/>
</dbReference>
<organism evidence="2">
    <name type="scientific">bioreactor metagenome</name>
    <dbReference type="NCBI Taxonomy" id="1076179"/>
    <lineage>
        <taxon>unclassified sequences</taxon>
        <taxon>metagenomes</taxon>
        <taxon>ecological metagenomes</taxon>
    </lineage>
</organism>
<comment type="caution">
    <text evidence="2">The sequence shown here is derived from an EMBL/GenBank/DDBJ whole genome shotgun (WGS) entry which is preliminary data.</text>
</comment>
<gene>
    <name evidence="2" type="ORF">SDC9_132181</name>
</gene>